<evidence type="ECO:0000256" key="6">
    <source>
        <dbReference type="ARBA" id="ARBA00022840"/>
    </source>
</evidence>
<dbReference type="InterPro" id="IPR008144">
    <property type="entry name" value="Guanylate_kin-like_dom"/>
</dbReference>
<comment type="caution">
    <text evidence="8">The sequence shown here is derived from an EMBL/GenBank/DDBJ whole genome shotgun (WGS) entry which is preliminary data.</text>
</comment>
<evidence type="ECO:0000256" key="2">
    <source>
        <dbReference type="ARBA" id="ARBA00012961"/>
    </source>
</evidence>
<dbReference type="CDD" id="cd00071">
    <property type="entry name" value="GMPK"/>
    <property type="match status" value="1"/>
</dbReference>
<dbReference type="OrthoDB" id="6334211at2759"/>
<evidence type="ECO:0000313" key="8">
    <source>
        <dbReference type="EMBL" id="KAG5192040.1"/>
    </source>
</evidence>
<keyword evidence="3" id="KW-0808">Transferase</keyword>
<comment type="similarity">
    <text evidence="1">Belongs to the guanylate kinase family.</text>
</comment>
<proteinExistence type="inferred from homology"/>
<accession>A0A836CMI2</accession>
<keyword evidence="5 8" id="KW-0418">Kinase</keyword>
<dbReference type="AlphaFoldDB" id="A0A836CMI2"/>
<evidence type="ECO:0000256" key="5">
    <source>
        <dbReference type="ARBA" id="ARBA00022777"/>
    </source>
</evidence>
<dbReference type="PANTHER" id="PTHR23117:SF13">
    <property type="entry name" value="GUANYLATE KINASE"/>
    <property type="match status" value="1"/>
</dbReference>
<dbReference type="GO" id="GO:0004385">
    <property type="term" value="F:GMP kinase activity"/>
    <property type="evidence" value="ECO:0007669"/>
    <property type="project" value="UniProtKB-EC"/>
</dbReference>
<dbReference type="Pfam" id="PF00625">
    <property type="entry name" value="Guanylate_kin"/>
    <property type="match status" value="1"/>
</dbReference>
<evidence type="ECO:0000313" key="9">
    <source>
        <dbReference type="Proteomes" id="UP000664859"/>
    </source>
</evidence>
<dbReference type="FunFam" id="3.40.50.300:FF:000776">
    <property type="entry name" value="Guanylate kinase 2"/>
    <property type="match status" value="1"/>
</dbReference>
<dbReference type="EMBL" id="JAFCMP010000012">
    <property type="protein sequence ID" value="KAG5192040.1"/>
    <property type="molecule type" value="Genomic_DNA"/>
</dbReference>
<organism evidence="8 9">
    <name type="scientific">Tribonema minus</name>
    <dbReference type="NCBI Taxonomy" id="303371"/>
    <lineage>
        <taxon>Eukaryota</taxon>
        <taxon>Sar</taxon>
        <taxon>Stramenopiles</taxon>
        <taxon>Ochrophyta</taxon>
        <taxon>PX clade</taxon>
        <taxon>Xanthophyceae</taxon>
        <taxon>Tribonematales</taxon>
        <taxon>Tribonemataceae</taxon>
        <taxon>Tribonema</taxon>
    </lineage>
</organism>
<gene>
    <name evidence="8" type="ORF">JKP88DRAFT_204597</name>
</gene>
<dbReference type="EC" id="2.7.4.8" evidence="2"/>
<dbReference type="Proteomes" id="UP000664859">
    <property type="component" value="Unassembled WGS sequence"/>
</dbReference>
<dbReference type="SUPFAM" id="SSF52540">
    <property type="entry name" value="P-loop containing nucleoside triphosphate hydrolases"/>
    <property type="match status" value="1"/>
</dbReference>
<evidence type="ECO:0000259" key="7">
    <source>
        <dbReference type="PROSITE" id="PS50052"/>
    </source>
</evidence>
<dbReference type="PANTHER" id="PTHR23117">
    <property type="entry name" value="GUANYLATE KINASE-RELATED"/>
    <property type="match status" value="1"/>
</dbReference>
<dbReference type="PROSITE" id="PS00856">
    <property type="entry name" value="GUANYLATE_KINASE_1"/>
    <property type="match status" value="1"/>
</dbReference>
<evidence type="ECO:0000256" key="1">
    <source>
        <dbReference type="ARBA" id="ARBA00005790"/>
    </source>
</evidence>
<keyword evidence="9" id="KW-1185">Reference proteome</keyword>
<evidence type="ECO:0000256" key="4">
    <source>
        <dbReference type="ARBA" id="ARBA00022741"/>
    </source>
</evidence>
<keyword evidence="4" id="KW-0547">Nucleotide-binding</keyword>
<dbReference type="NCBIfam" id="TIGR03263">
    <property type="entry name" value="guanyl_kin"/>
    <property type="match status" value="1"/>
</dbReference>
<dbReference type="GO" id="GO:0005524">
    <property type="term" value="F:ATP binding"/>
    <property type="evidence" value="ECO:0007669"/>
    <property type="project" value="UniProtKB-KW"/>
</dbReference>
<name>A0A836CMI2_9STRA</name>
<dbReference type="Gene3D" id="3.30.63.10">
    <property type="entry name" value="Guanylate Kinase phosphate binding domain"/>
    <property type="match status" value="1"/>
</dbReference>
<dbReference type="InterPro" id="IPR017665">
    <property type="entry name" value="Guanylate_kinase"/>
</dbReference>
<reference evidence="8" key="1">
    <citation type="submission" date="2021-02" db="EMBL/GenBank/DDBJ databases">
        <title>First Annotated Genome of the Yellow-green Alga Tribonema minus.</title>
        <authorList>
            <person name="Mahan K.M."/>
        </authorList>
    </citation>
    <scope>NUCLEOTIDE SEQUENCE</scope>
    <source>
        <strain evidence="8">UTEX B ZZ1240</strain>
    </source>
</reference>
<dbReference type="InterPro" id="IPR008145">
    <property type="entry name" value="GK/Ca_channel_bsu"/>
</dbReference>
<keyword evidence="6" id="KW-0067">ATP-binding</keyword>
<dbReference type="PROSITE" id="PS50052">
    <property type="entry name" value="GUANYLATE_KINASE_2"/>
    <property type="match status" value="1"/>
</dbReference>
<dbReference type="InterPro" id="IPR020590">
    <property type="entry name" value="Guanylate_kinase_CS"/>
</dbReference>
<dbReference type="Gene3D" id="3.40.50.300">
    <property type="entry name" value="P-loop containing nucleotide triphosphate hydrolases"/>
    <property type="match status" value="1"/>
</dbReference>
<sequence length="219" mass="23935">MSTTEAAPAAADSTAAVLRPLVCCGPSGVGKGTLITRLLEECGDWVGFSVSHTTRNPRPGEVHGKHYYFVTTQEMEKDIASGIFIEHAKVHGNMYGTSLLEVERIQKSGRVCVLDIDTQGVRLIREKENPALAPRYIFIAPPSLPVLEARLRGRGTEAEEAVQLRIKNAKDEVRYGLESGSFDEIIVNEDVETAYAELLQLARTWYSRNAPAANGAGHN</sequence>
<dbReference type="SMART" id="SM00072">
    <property type="entry name" value="GuKc"/>
    <property type="match status" value="1"/>
</dbReference>
<feature type="domain" description="Guanylate kinase-like" evidence="7">
    <location>
        <begin position="18"/>
        <end position="203"/>
    </location>
</feature>
<dbReference type="InterPro" id="IPR027417">
    <property type="entry name" value="P-loop_NTPase"/>
</dbReference>
<dbReference type="FunFam" id="3.30.63.10:FF:000002">
    <property type="entry name" value="Guanylate kinase 1"/>
    <property type="match status" value="1"/>
</dbReference>
<protein>
    <recommendedName>
        <fullName evidence="2">guanylate kinase</fullName>
        <ecNumber evidence="2">2.7.4.8</ecNumber>
    </recommendedName>
</protein>
<evidence type="ECO:0000256" key="3">
    <source>
        <dbReference type="ARBA" id="ARBA00022679"/>
    </source>
</evidence>
<dbReference type="GO" id="GO:0005829">
    <property type="term" value="C:cytosol"/>
    <property type="evidence" value="ECO:0007669"/>
    <property type="project" value="TreeGrafter"/>
</dbReference>